<dbReference type="InterPro" id="IPR044730">
    <property type="entry name" value="RNase_H-like_dom_plant"/>
</dbReference>
<name>A0AAE1XTQ3_9LAMI</name>
<protein>
    <recommendedName>
        <fullName evidence="1">RNase H type-1 domain-containing protein</fullName>
    </recommendedName>
</protein>
<accession>A0AAE1XTQ3</accession>
<dbReference type="PANTHER" id="PTHR47074:SF11">
    <property type="entry name" value="REVERSE TRANSCRIPTASE-LIKE PROTEIN"/>
    <property type="match status" value="1"/>
</dbReference>
<dbReference type="InterPro" id="IPR036397">
    <property type="entry name" value="RNaseH_sf"/>
</dbReference>
<reference evidence="2" key="2">
    <citation type="journal article" date="2024" name="Plant">
        <title>Genomic evolution and insights into agronomic trait innovations of Sesamum species.</title>
        <authorList>
            <person name="Miao H."/>
            <person name="Wang L."/>
            <person name="Qu L."/>
            <person name="Liu H."/>
            <person name="Sun Y."/>
            <person name="Le M."/>
            <person name="Wang Q."/>
            <person name="Wei S."/>
            <person name="Zheng Y."/>
            <person name="Lin W."/>
            <person name="Duan Y."/>
            <person name="Cao H."/>
            <person name="Xiong S."/>
            <person name="Wang X."/>
            <person name="Wei L."/>
            <person name="Li C."/>
            <person name="Ma Q."/>
            <person name="Ju M."/>
            <person name="Zhao R."/>
            <person name="Li G."/>
            <person name="Mu C."/>
            <person name="Tian Q."/>
            <person name="Mei H."/>
            <person name="Zhang T."/>
            <person name="Gao T."/>
            <person name="Zhang H."/>
        </authorList>
    </citation>
    <scope>NUCLEOTIDE SEQUENCE</scope>
    <source>
        <strain evidence="2">3651</strain>
    </source>
</reference>
<dbReference type="GO" id="GO:0003676">
    <property type="term" value="F:nucleic acid binding"/>
    <property type="evidence" value="ECO:0007669"/>
    <property type="project" value="InterPro"/>
</dbReference>
<dbReference type="AlphaFoldDB" id="A0AAE1XTQ3"/>
<sequence>MVGDGKNINSWDDKWIPRETTYKVLTAQRQADASMVVADFIEQNGRHWNEGKLRSHFIPEDVEAILSIPLGRGVVDRIVWHFSKNGRFSVNIISDWKGGYEDWMRVVVRSMDAKEFGWFLCVCWMLRNNRNAILMENKTTEVSQAGSPIKWKPPERRNEQDLCIGWMTKFVPGVTEPLHTEALATCRAVEFALACGWDSVVVEWDCSVVITPLDNEAMDLSIIGPVLVDIISLAKSFQHLQWSLVKRTANVLAHCIAQCAKYNQDFRSLPRNVNLAILADLN</sequence>
<dbReference type="EMBL" id="JACGWO010000010">
    <property type="protein sequence ID" value="KAK4417388.1"/>
    <property type="molecule type" value="Genomic_DNA"/>
</dbReference>
<dbReference type="CDD" id="cd06222">
    <property type="entry name" value="RNase_H_like"/>
    <property type="match status" value="1"/>
</dbReference>
<dbReference type="InterPro" id="IPR052929">
    <property type="entry name" value="RNase_H-like_EbsB-rel"/>
</dbReference>
<feature type="domain" description="RNase H type-1" evidence="1">
    <location>
        <begin position="157"/>
        <end position="258"/>
    </location>
</feature>
<organism evidence="2 3">
    <name type="scientific">Sesamum alatum</name>
    <dbReference type="NCBI Taxonomy" id="300844"/>
    <lineage>
        <taxon>Eukaryota</taxon>
        <taxon>Viridiplantae</taxon>
        <taxon>Streptophyta</taxon>
        <taxon>Embryophyta</taxon>
        <taxon>Tracheophyta</taxon>
        <taxon>Spermatophyta</taxon>
        <taxon>Magnoliopsida</taxon>
        <taxon>eudicotyledons</taxon>
        <taxon>Gunneridae</taxon>
        <taxon>Pentapetalae</taxon>
        <taxon>asterids</taxon>
        <taxon>lamiids</taxon>
        <taxon>Lamiales</taxon>
        <taxon>Pedaliaceae</taxon>
        <taxon>Sesamum</taxon>
    </lineage>
</organism>
<keyword evidence="3" id="KW-1185">Reference proteome</keyword>
<evidence type="ECO:0000313" key="3">
    <source>
        <dbReference type="Proteomes" id="UP001293254"/>
    </source>
</evidence>
<dbReference type="Pfam" id="PF13456">
    <property type="entry name" value="RVT_3"/>
    <property type="match status" value="1"/>
</dbReference>
<evidence type="ECO:0000313" key="2">
    <source>
        <dbReference type="EMBL" id="KAK4417388.1"/>
    </source>
</evidence>
<proteinExistence type="predicted"/>
<dbReference type="InterPro" id="IPR002156">
    <property type="entry name" value="RNaseH_domain"/>
</dbReference>
<evidence type="ECO:0000259" key="1">
    <source>
        <dbReference type="Pfam" id="PF13456"/>
    </source>
</evidence>
<dbReference type="GO" id="GO:0004523">
    <property type="term" value="F:RNA-DNA hybrid ribonuclease activity"/>
    <property type="evidence" value="ECO:0007669"/>
    <property type="project" value="InterPro"/>
</dbReference>
<dbReference type="Gene3D" id="3.30.420.10">
    <property type="entry name" value="Ribonuclease H-like superfamily/Ribonuclease H"/>
    <property type="match status" value="1"/>
</dbReference>
<dbReference type="PANTHER" id="PTHR47074">
    <property type="entry name" value="BNAC02G40300D PROTEIN"/>
    <property type="match status" value="1"/>
</dbReference>
<dbReference type="Proteomes" id="UP001293254">
    <property type="component" value="Unassembled WGS sequence"/>
</dbReference>
<gene>
    <name evidence="2" type="ORF">Salat_2564400</name>
</gene>
<reference evidence="2" key="1">
    <citation type="submission" date="2020-06" db="EMBL/GenBank/DDBJ databases">
        <authorList>
            <person name="Li T."/>
            <person name="Hu X."/>
            <person name="Zhang T."/>
            <person name="Song X."/>
            <person name="Zhang H."/>
            <person name="Dai N."/>
            <person name="Sheng W."/>
            <person name="Hou X."/>
            <person name="Wei L."/>
        </authorList>
    </citation>
    <scope>NUCLEOTIDE SEQUENCE</scope>
    <source>
        <strain evidence="2">3651</strain>
        <tissue evidence="2">Leaf</tissue>
    </source>
</reference>
<comment type="caution">
    <text evidence="2">The sequence shown here is derived from an EMBL/GenBank/DDBJ whole genome shotgun (WGS) entry which is preliminary data.</text>
</comment>